<dbReference type="EMBL" id="ML211172">
    <property type="protein sequence ID" value="TFK87025.1"/>
    <property type="molecule type" value="Genomic_DNA"/>
</dbReference>
<keyword evidence="1" id="KW-1133">Transmembrane helix</keyword>
<dbReference type="InParanoid" id="A0A5C3PBB0"/>
<dbReference type="InterPro" id="IPR045339">
    <property type="entry name" value="DUF6534"/>
</dbReference>
<feature type="transmembrane region" description="Helical" evidence="1">
    <location>
        <begin position="141"/>
        <end position="162"/>
    </location>
</feature>
<dbReference type="Pfam" id="PF20152">
    <property type="entry name" value="DUF6534"/>
    <property type="match status" value="1"/>
</dbReference>
<reference evidence="3 4" key="1">
    <citation type="journal article" date="2019" name="Nat. Ecol. Evol.">
        <title>Megaphylogeny resolves global patterns of mushroom evolution.</title>
        <authorList>
            <person name="Varga T."/>
            <person name="Krizsan K."/>
            <person name="Foldi C."/>
            <person name="Dima B."/>
            <person name="Sanchez-Garcia M."/>
            <person name="Sanchez-Ramirez S."/>
            <person name="Szollosi G.J."/>
            <person name="Szarkandi J.G."/>
            <person name="Papp V."/>
            <person name="Albert L."/>
            <person name="Andreopoulos W."/>
            <person name="Angelini C."/>
            <person name="Antonin V."/>
            <person name="Barry K.W."/>
            <person name="Bougher N.L."/>
            <person name="Buchanan P."/>
            <person name="Buyck B."/>
            <person name="Bense V."/>
            <person name="Catcheside P."/>
            <person name="Chovatia M."/>
            <person name="Cooper J."/>
            <person name="Damon W."/>
            <person name="Desjardin D."/>
            <person name="Finy P."/>
            <person name="Geml J."/>
            <person name="Haridas S."/>
            <person name="Hughes K."/>
            <person name="Justo A."/>
            <person name="Karasinski D."/>
            <person name="Kautmanova I."/>
            <person name="Kiss B."/>
            <person name="Kocsube S."/>
            <person name="Kotiranta H."/>
            <person name="LaButti K.M."/>
            <person name="Lechner B.E."/>
            <person name="Liimatainen K."/>
            <person name="Lipzen A."/>
            <person name="Lukacs Z."/>
            <person name="Mihaltcheva S."/>
            <person name="Morgado L.N."/>
            <person name="Niskanen T."/>
            <person name="Noordeloos M.E."/>
            <person name="Ohm R.A."/>
            <person name="Ortiz-Santana B."/>
            <person name="Ovrebo C."/>
            <person name="Racz N."/>
            <person name="Riley R."/>
            <person name="Savchenko A."/>
            <person name="Shiryaev A."/>
            <person name="Soop K."/>
            <person name="Spirin V."/>
            <person name="Szebenyi C."/>
            <person name="Tomsovsky M."/>
            <person name="Tulloss R.E."/>
            <person name="Uehling J."/>
            <person name="Grigoriev I.V."/>
            <person name="Vagvolgyi C."/>
            <person name="Papp T."/>
            <person name="Martin F.M."/>
            <person name="Miettinen O."/>
            <person name="Hibbett D.S."/>
            <person name="Nagy L.G."/>
        </authorList>
    </citation>
    <scope>NUCLEOTIDE SEQUENCE [LARGE SCALE GENOMIC DNA]</scope>
    <source>
        <strain evidence="3 4">HHB13444</strain>
    </source>
</reference>
<keyword evidence="1" id="KW-0812">Transmembrane</keyword>
<dbReference type="Proteomes" id="UP000308197">
    <property type="component" value="Unassembled WGS sequence"/>
</dbReference>
<feature type="transmembrane region" description="Helical" evidence="1">
    <location>
        <begin position="177"/>
        <end position="202"/>
    </location>
</feature>
<dbReference type="PANTHER" id="PTHR40465">
    <property type="entry name" value="CHROMOSOME 1, WHOLE GENOME SHOTGUN SEQUENCE"/>
    <property type="match status" value="1"/>
</dbReference>
<feature type="transmembrane region" description="Helical" evidence="1">
    <location>
        <begin position="247"/>
        <end position="268"/>
    </location>
</feature>
<evidence type="ECO:0000256" key="1">
    <source>
        <dbReference type="SAM" id="Phobius"/>
    </source>
</evidence>
<sequence length="363" mass="39802">MSPPENALLNAFSCALEGAPPELPALDNTYGALFIGTAFGLIIYGVTVHQTYRYFRLYPPGRDQPVIFWMVIIIWILETFQTAVIIAACYWHLVTNFFNPASLGDSYWATQLLIPTSGVLVIVCESFYARRVWYIGQKSRYIVLLVGCIMLVLLGFTIAATYESFRVPLHDFPPYDWLFAAMFGLAATSDAILTIALITILLRSRTGFKRTDSTVEVLVIYTINTGLVSLVFAVLAFTFSMVLPGNLIYMGIGIVSVKLYANCVLAVLNSRRSLSLHGLNGFETTISWSPAAPHTHAETWDVPQGPRAGGTSESLPMHKISFSGAKNLKATASGTFAKSREHAGVEDIAVDSESHKDAIAMPL</sequence>
<accession>A0A5C3PBB0</accession>
<evidence type="ECO:0000313" key="3">
    <source>
        <dbReference type="EMBL" id="TFK87025.1"/>
    </source>
</evidence>
<dbReference type="AlphaFoldDB" id="A0A5C3PBB0"/>
<gene>
    <name evidence="3" type="ORF">K466DRAFT_599835</name>
</gene>
<organism evidence="3 4">
    <name type="scientific">Polyporus arcularius HHB13444</name>
    <dbReference type="NCBI Taxonomy" id="1314778"/>
    <lineage>
        <taxon>Eukaryota</taxon>
        <taxon>Fungi</taxon>
        <taxon>Dikarya</taxon>
        <taxon>Basidiomycota</taxon>
        <taxon>Agaricomycotina</taxon>
        <taxon>Agaricomycetes</taxon>
        <taxon>Polyporales</taxon>
        <taxon>Polyporaceae</taxon>
        <taxon>Polyporus</taxon>
    </lineage>
</organism>
<proteinExistence type="predicted"/>
<keyword evidence="4" id="KW-1185">Reference proteome</keyword>
<evidence type="ECO:0000259" key="2">
    <source>
        <dbReference type="Pfam" id="PF20152"/>
    </source>
</evidence>
<feature type="transmembrane region" description="Helical" evidence="1">
    <location>
        <begin position="214"/>
        <end position="241"/>
    </location>
</feature>
<dbReference type="PANTHER" id="PTHR40465:SF1">
    <property type="entry name" value="DUF6534 DOMAIN-CONTAINING PROTEIN"/>
    <property type="match status" value="1"/>
</dbReference>
<feature type="domain" description="DUF6534" evidence="2">
    <location>
        <begin position="186"/>
        <end position="273"/>
    </location>
</feature>
<feature type="transmembrane region" description="Helical" evidence="1">
    <location>
        <begin position="29"/>
        <end position="46"/>
    </location>
</feature>
<feature type="transmembrane region" description="Helical" evidence="1">
    <location>
        <begin position="108"/>
        <end position="129"/>
    </location>
</feature>
<feature type="transmembrane region" description="Helical" evidence="1">
    <location>
        <begin position="66"/>
        <end position="93"/>
    </location>
</feature>
<protein>
    <recommendedName>
        <fullName evidence="2">DUF6534 domain-containing protein</fullName>
    </recommendedName>
</protein>
<evidence type="ECO:0000313" key="4">
    <source>
        <dbReference type="Proteomes" id="UP000308197"/>
    </source>
</evidence>
<keyword evidence="1" id="KW-0472">Membrane</keyword>
<name>A0A5C3PBB0_9APHY</name>